<name>A0ABT2YE14_9BURK</name>
<dbReference type="InterPro" id="IPR047811">
    <property type="entry name" value="CytC_ox_assmbl_put"/>
</dbReference>
<comment type="caution">
    <text evidence="2">The sequence shown here is derived from an EMBL/GenBank/DDBJ whole genome shotgun (WGS) entry which is preliminary data.</text>
</comment>
<feature type="transmembrane region" description="Helical" evidence="1">
    <location>
        <begin position="14"/>
        <end position="35"/>
    </location>
</feature>
<keyword evidence="1" id="KW-0472">Membrane</keyword>
<dbReference type="EMBL" id="JAJIRN010000004">
    <property type="protein sequence ID" value="MCV2368295.1"/>
    <property type="molecule type" value="Genomic_DNA"/>
</dbReference>
<dbReference type="Proteomes" id="UP001209701">
    <property type="component" value="Unassembled WGS sequence"/>
</dbReference>
<organism evidence="2 3">
    <name type="scientific">Roseateles oligotrophus</name>
    <dbReference type="NCBI Taxonomy" id="1769250"/>
    <lineage>
        <taxon>Bacteria</taxon>
        <taxon>Pseudomonadati</taxon>
        <taxon>Pseudomonadota</taxon>
        <taxon>Betaproteobacteria</taxon>
        <taxon>Burkholderiales</taxon>
        <taxon>Sphaerotilaceae</taxon>
        <taxon>Roseateles</taxon>
    </lineage>
</organism>
<dbReference type="NCBIfam" id="NF038351">
    <property type="entry name" value="cyt_ox_assem_30"/>
    <property type="match status" value="1"/>
</dbReference>
<evidence type="ECO:0000313" key="3">
    <source>
        <dbReference type="Proteomes" id="UP001209701"/>
    </source>
</evidence>
<reference evidence="2 3" key="1">
    <citation type="submission" date="2021-11" db="EMBL/GenBank/DDBJ databases">
        <authorList>
            <person name="Liang Q."/>
            <person name="Mou H."/>
            <person name="Liu Z."/>
        </authorList>
    </citation>
    <scope>NUCLEOTIDE SEQUENCE [LARGE SCALE GENOMIC DNA]</scope>
    <source>
        <strain evidence="2 3">CHU3</strain>
    </source>
</reference>
<evidence type="ECO:0000313" key="2">
    <source>
        <dbReference type="EMBL" id="MCV2368295.1"/>
    </source>
</evidence>
<gene>
    <name evidence="2" type="ORF">LNV07_09330</name>
</gene>
<dbReference type="RefSeq" id="WP_263533982.1">
    <property type="nucleotide sequence ID" value="NZ_JAJIRN010000004.1"/>
</dbReference>
<keyword evidence="1" id="KW-0812">Transmembrane</keyword>
<keyword evidence="3" id="KW-1185">Reference proteome</keyword>
<evidence type="ECO:0000256" key="1">
    <source>
        <dbReference type="SAM" id="Phobius"/>
    </source>
</evidence>
<sequence length="38" mass="4182">MAVTPEQQKSNRRLALILLSVAIVFGVGFVSKIMLFGF</sequence>
<protein>
    <submittedName>
        <fullName evidence="2">Cytochrome oxidase small assembly protein</fullName>
    </submittedName>
</protein>
<proteinExistence type="predicted"/>
<accession>A0ABT2YE14</accession>
<keyword evidence="1" id="KW-1133">Transmembrane helix</keyword>